<evidence type="ECO:0000256" key="1">
    <source>
        <dbReference type="ARBA" id="ARBA00022737"/>
    </source>
</evidence>
<dbReference type="GO" id="GO:0009451">
    <property type="term" value="P:RNA modification"/>
    <property type="evidence" value="ECO:0007669"/>
    <property type="project" value="InterPro"/>
</dbReference>
<dbReference type="InterPro" id="IPR011990">
    <property type="entry name" value="TPR-like_helical_dom_sf"/>
</dbReference>
<dbReference type="EMBL" id="CM035444">
    <property type="protein sequence ID" value="KAH7276902.1"/>
    <property type="molecule type" value="Genomic_DNA"/>
</dbReference>
<dbReference type="FunFam" id="1.25.40.10:FF:000158">
    <property type="entry name" value="pentatricopeptide repeat-containing protein At2g33680"/>
    <property type="match status" value="1"/>
</dbReference>
<gene>
    <name evidence="3" type="ORF">KP509_39G026000</name>
</gene>
<evidence type="ECO:0000256" key="2">
    <source>
        <dbReference type="PROSITE-ProRule" id="PRU00708"/>
    </source>
</evidence>
<keyword evidence="1" id="KW-0677">Repeat</keyword>
<dbReference type="PROSITE" id="PS51375">
    <property type="entry name" value="PPR"/>
    <property type="match status" value="4"/>
</dbReference>
<dbReference type="InterPro" id="IPR002885">
    <property type="entry name" value="PPR_rpt"/>
</dbReference>
<organism evidence="3 4">
    <name type="scientific">Ceratopteris richardii</name>
    <name type="common">Triangle waterfern</name>
    <dbReference type="NCBI Taxonomy" id="49495"/>
    <lineage>
        <taxon>Eukaryota</taxon>
        <taxon>Viridiplantae</taxon>
        <taxon>Streptophyta</taxon>
        <taxon>Embryophyta</taxon>
        <taxon>Tracheophyta</taxon>
        <taxon>Polypodiopsida</taxon>
        <taxon>Polypodiidae</taxon>
        <taxon>Polypodiales</taxon>
        <taxon>Pteridineae</taxon>
        <taxon>Pteridaceae</taxon>
        <taxon>Parkerioideae</taxon>
        <taxon>Ceratopteris</taxon>
    </lineage>
</organism>
<comment type="caution">
    <text evidence="3">The sequence shown here is derived from an EMBL/GenBank/DDBJ whole genome shotgun (WGS) entry which is preliminary data.</text>
</comment>
<evidence type="ECO:0008006" key="5">
    <source>
        <dbReference type="Google" id="ProtNLM"/>
    </source>
</evidence>
<reference evidence="3" key="1">
    <citation type="submission" date="2021-08" db="EMBL/GenBank/DDBJ databases">
        <title>WGS assembly of Ceratopteris richardii.</title>
        <authorList>
            <person name="Marchant D.B."/>
            <person name="Chen G."/>
            <person name="Jenkins J."/>
            <person name="Shu S."/>
            <person name="Leebens-Mack J."/>
            <person name="Grimwood J."/>
            <person name="Schmutz J."/>
            <person name="Soltis P."/>
            <person name="Soltis D."/>
            <person name="Chen Z.-H."/>
        </authorList>
    </citation>
    <scope>NUCLEOTIDE SEQUENCE</scope>
    <source>
        <strain evidence="3">Whitten #5841</strain>
        <tissue evidence="3">Leaf</tissue>
    </source>
</reference>
<protein>
    <recommendedName>
        <fullName evidence="5">Pentatricopeptide repeat-containing protein</fullName>
    </recommendedName>
</protein>
<dbReference type="OMA" id="MINTGIR"/>
<dbReference type="GO" id="GO:0048731">
    <property type="term" value="P:system development"/>
    <property type="evidence" value="ECO:0007669"/>
    <property type="project" value="UniProtKB-ARBA"/>
</dbReference>
<dbReference type="SUPFAM" id="SSF48452">
    <property type="entry name" value="TPR-like"/>
    <property type="match status" value="1"/>
</dbReference>
<dbReference type="PANTHER" id="PTHR47926">
    <property type="entry name" value="PENTATRICOPEPTIDE REPEAT-CONTAINING PROTEIN"/>
    <property type="match status" value="1"/>
</dbReference>
<dbReference type="OrthoDB" id="1901830at2759"/>
<dbReference type="Pfam" id="PF01535">
    <property type="entry name" value="PPR"/>
    <property type="match status" value="3"/>
</dbReference>
<dbReference type="FunFam" id="1.25.40.10:FF:000285">
    <property type="entry name" value="Pentatricopeptide repeat-containing protein, chloroplastic"/>
    <property type="match status" value="1"/>
</dbReference>
<feature type="repeat" description="PPR" evidence="2">
    <location>
        <begin position="324"/>
        <end position="358"/>
    </location>
</feature>
<dbReference type="InterPro" id="IPR046960">
    <property type="entry name" value="PPR_At4g14850-like_plant"/>
</dbReference>
<dbReference type="NCBIfam" id="TIGR00756">
    <property type="entry name" value="PPR"/>
    <property type="match status" value="3"/>
</dbReference>
<evidence type="ECO:0000313" key="3">
    <source>
        <dbReference type="EMBL" id="KAH7276902.1"/>
    </source>
</evidence>
<dbReference type="Gene3D" id="1.25.40.10">
    <property type="entry name" value="Tetratricopeptide repeat domain"/>
    <property type="match status" value="5"/>
</dbReference>
<proteinExistence type="predicted"/>
<sequence length="700" mass="76676">MIFPMLSLRRRHAYSILRSCHDDLPSLCARGDLAKAMSSIELSPPTSENSYIFFLKACVKSKALPVLRRFRNHLASSSGRFSNSLREHLVLALARCGAIDDALSALHSLPHRTVFTWTAIISGLIDSSRASDALSCYQCMLSDGVDPDPYTFVSLFKACGYLRDIECGKLLHAQASSKGFTTDVFVCSALVCMYGNCGSIDDACSVFSNAADHNTVSWVAMASAFIDQGLNEEALLCYRQMIEEGLDPNQAAFVVATQACGMIPYRKGKEKVLLLDIGIGLHTDAQKKNLASDAFVVTTLVSMYGKLGALSNAKHAFKYLAHPTVPSCNSLMAACIENGSIEEALQLYVKVRNLGLNPDEQTYVATLQASSVLAERDGRESEPSSHHVQIVQEIVQALHIDAHKDGFTSNVFAGTTLLSAYGKCWLVSEAENIFVQLPNSNLTTWNAMLCVYADRGEPGKAVHLYRKMLNQDIGVDDATHLSVLQACCEIGSIDLCTEMHFYIICNGSDCNMHLLCSILHAYGSSMSMQEFGSVLNMLAHFDIVLLNAGVTAHGREGDFAATDSLFNQWYLAGFKPDGVTFTILLTACSHAGLVDPGVWYFELMTSHHDLLAESTHLVCMIDLLGRAGSFYKVENILRGIKAHDAIAVWSSLMSACYKHCNYELGTSLFLQASSLWPEDTSTYVLMSNMHSIFVHHENAE</sequence>
<feature type="repeat" description="PPR" evidence="2">
    <location>
        <begin position="113"/>
        <end position="147"/>
    </location>
</feature>
<evidence type="ECO:0000313" key="4">
    <source>
        <dbReference type="Proteomes" id="UP000825935"/>
    </source>
</evidence>
<accession>A0A8T2PZ97</accession>
<dbReference type="Proteomes" id="UP000825935">
    <property type="component" value="Chromosome 39"/>
</dbReference>
<keyword evidence="4" id="KW-1185">Reference proteome</keyword>
<dbReference type="GO" id="GO:0003723">
    <property type="term" value="F:RNA binding"/>
    <property type="evidence" value="ECO:0007669"/>
    <property type="project" value="InterPro"/>
</dbReference>
<feature type="repeat" description="PPR" evidence="2">
    <location>
        <begin position="214"/>
        <end position="248"/>
    </location>
</feature>
<name>A0A8T2PZ97_CERRI</name>
<dbReference type="AlphaFoldDB" id="A0A8T2PZ97"/>
<feature type="repeat" description="PPR" evidence="2">
    <location>
        <begin position="441"/>
        <end position="475"/>
    </location>
</feature>
<dbReference type="Pfam" id="PF13041">
    <property type="entry name" value="PPR_2"/>
    <property type="match status" value="3"/>
</dbReference>